<keyword evidence="1" id="KW-0812">Transmembrane</keyword>
<reference evidence="2 3" key="1">
    <citation type="submission" date="2023-11" db="EMBL/GenBank/DDBJ databases">
        <title>Halocaridina rubra genome assembly.</title>
        <authorList>
            <person name="Smith C."/>
        </authorList>
    </citation>
    <scope>NUCLEOTIDE SEQUENCE [LARGE SCALE GENOMIC DNA]</scope>
    <source>
        <strain evidence="2">EP-1</strain>
        <tissue evidence="2">Whole</tissue>
    </source>
</reference>
<dbReference type="AlphaFoldDB" id="A0AAN8XDJ1"/>
<name>A0AAN8XDJ1_HALRR</name>
<dbReference type="Proteomes" id="UP001381693">
    <property type="component" value="Unassembled WGS sequence"/>
</dbReference>
<dbReference type="EMBL" id="JAXCGZ010004143">
    <property type="protein sequence ID" value="KAK7082197.1"/>
    <property type="molecule type" value="Genomic_DNA"/>
</dbReference>
<gene>
    <name evidence="2" type="ORF">SK128_026605</name>
</gene>
<accession>A0AAN8XDJ1</accession>
<comment type="caution">
    <text evidence="2">The sequence shown here is derived from an EMBL/GenBank/DDBJ whole genome shotgun (WGS) entry which is preliminary data.</text>
</comment>
<evidence type="ECO:0000313" key="3">
    <source>
        <dbReference type="Proteomes" id="UP001381693"/>
    </source>
</evidence>
<evidence type="ECO:0000313" key="2">
    <source>
        <dbReference type="EMBL" id="KAK7082197.1"/>
    </source>
</evidence>
<keyword evidence="3" id="KW-1185">Reference proteome</keyword>
<protein>
    <submittedName>
        <fullName evidence="2">Uncharacterized protein</fullName>
    </submittedName>
</protein>
<feature type="transmembrane region" description="Helical" evidence="1">
    <location>
        <begin position="33"/>
        <end position="53"/>
    </location>
</feature>
<proteinExistence type="predicted"/>
<keyword evidence="1" id="KW-1133">Transmembrane helix</keyword>
<evidence type="ECO:0000256" key="1">
    <source>
        <dbReference type="SAM" id="Phobius"/>
    </source>
</evidence>
<sequence>MKAFEGRIRPLGRRLHTLGLYILYWEKGRNFCLMWLVAPSLHIFTVLAVYKTVHVKRA</sequence>
<keyword evidence="1" id="KW-0472">Membrane</keyword>
<organism evidence="2 3">
    <name type="scientific">Halocaridina rubra</name>
    <name type="common">Hawaiian red shrimp</name>
    <dbReference type="NCBI Taxonomy" id="373956"/>
    <lineage>
        <taxon>Eukaryota</taxon>
        <taxon>Metazoa</taxon>
        <taxon>Ecdysozoa</taxon>
        <taxon>Arthropoda</taxon>
        <taxon>Crustacea</taxon>
        <taxon>Multicrustacea</taxon>
        <taxon>Malacostraca</taxon>
        <taxon>Eumalacostraca</taxon>
        <taxon>Eucarida</taxon>
        <taxon>Decapoda</taxon>
        <taxon>Pleocyemata</taxon>
        <taxon>Caridea</taxon>
        <taxon>Atyoidea</taxon>
        <taxon>Atyidae</taxon>
        <taxon>Halocaridina</taxon>
    </lineage>
</organism>